<organism evidence="3">
    <name type="scientific">freshwater metagenome</name>
    <dbReference type="NCBI Taxonomy" id="449393"/>
    <lineage>
        <taxon>unclassified sequences</taxon>
        <taxon>metagenomes</taxon>
        <taxon>ecological metagenomes</taxon>
    </lineage>
</organism>
<sequence length="132" mass="14578">MPLTPDQAAFLRDNAFPAVLTALRPDGSPHSTVVWMHEDNGDVVVNTALGRAKDRFLRNDGRASVVVVDPTNQYKWVGVSGAATLETEGAYEQIDQLSNKYLGKDYPWRSPDETRVTVRIKAEKVDAMGFDA</sequence>
<dbReference type="InterPro" id="IPR011576">
    <property type="entry name" value="Pyridox_Oxase_N"/>
</dbReference>
<feature type="domain" description="Pyridoxamine 5'-phosphate oxidase N-terminal" evidence="2">
    <location>
        <begin position="6"/>
        <end position="127"/>
    </location>
</feature>
<evidence type="ECO:0000259" key="2">
    <source>
        <dbReference type="Pfam" id="PF01243"/>
    </source>
</evidence>
<dbReference type="PANTHER" id="PTHR35176">
    <property type="entry name" value="HEME OXYGENASE HI_0854-RELATED"/>
    <property type="match status" value="1"/>
</dbReference>
<dbReference type="AlphaFoldDB" id="A0A6J6P6T6"/>
<evidence type="ECO:0000313" key="3">
    <source>
        <dbReference type="EMBL" id="CAB4692288.1"/>
    </source>
</evidence>
<dbReference type="InterPro" id="IPR012349">
    <property type="entry name" value="Split_barrel_FMN-bd"/>
</dbReference>
<dbReference type="PANTHER" id="PTHR35176:SF6">
    <property type="entry name" value="HEME OXYGENASE HI_0854-RELATED"/>
    <property type="match status" value="1"/>
</dbReference>
<accession>A0A6J6P6T6</accession>
<dbReference type="GO" id="GO:0016627">
    <property type="term" value="F:oxidoreductase activity, acting on the CH-CH group of donors"/>
    <property type="evidence" value="ECO:0007669"/>
    <property type="project" value="TreeGrafter"/>
</dbReference>
<dbReference type="InterPro" id="IPR019920">
    <property type="entry name" value="F420-binding_dom_put"/>
</dbReference>
<dbReference type="Pfam" id="PF01243">
    <property type="entry name" value="PNPOx_N"/>
    <property type="match status" value="1"/>
</dbReference>
<protein>
    <submittedName>
        <fullName evidence="3">Unannotated protein</fullName>
    </submittedName>
</protein>
<keyword evidence="1" id="KW-0560">Oxidoreductase</keyword>
<proteinExistence type="predicted"/>
<dbReference type="NCBIfam" id="TIGR03618">
    <property type="entry name" value="Rv1155_F420"/>
    <property type="match status" value="1"/>
</dbReference>
<evidence type="ECO:0000256" key="1">
    <source>
        <dbReference type="ARBA" id="ARBA00023002"/>
    </source>
</evidence>
<dbReference type="InterPro" id="IPR052019">
    <property type="entry name" value="F420H2_bilvrd_red/Heme_oxyg"/>
</dbReference>
<dbReference type="GO" id="GO:0070967">
    <property type="term" value="F:coenzyme F420 binding"/>
    <property type="evidence" value="ECO:0007669"/>
    <property type="project" value="TreeGrafter"/>
</dbReference>
<dbReference type="GO" id="GO:0005829">
    <property type="term" value="C:cytosol"/>
    <property type="evidence" value="ECO:0007669"/>
    <property type="project" value="TreeGrafter"/>
</dbReference>
<reference evidence="3" key="1">
    <citation type="submission" date="2020-05" db="EMBL/GenBank/DDBJ databases">
        <authorList>
            <person name="Chiriac C."/>
            <person name="Salcher M."/>
            <person name="Ghai R."/>
            <person name="Kavagutti S V."/>
        </authorList>
    </citation>
    <scope>NUCLEOTIDE SEQUENCE</scope>
</reference>
<gene>
    <name evidence="3" type="ORF">UFOPK2399_00805</name>
</gene>
<dbReference type="EMBL" id="CAEZXP010000001">
    <property type="protein sequence ID" value="CAB4692288.1"/>
    <property type="molecule type" value="Genomic_DNA"/>
</dbReference>
<name>A0A6J6P6T6_9ZZZZ</name>
<dbReference type="Gene3D" id="2.30.110.10">
    <property type="entry name" value="Electron Transport, Fmn-binding Protein, Chain A"/>
    <property type="match status" value="1"/>
</dbReference>
<dbReference type="SUPFAM" id="SSF50475">
    <property type="entry name" value="FMN-binding split barrel"/>
    <property type="match status" value="1"/>
</dbReference>